<keyword evidence="5" id="KW-0520">NAD</keyword>
<evidence type="ECO:0000256" key="1">
    <source>
        <dbReference type="ARBA" id="ARBA00005406"/>
    </source>
</evidence>
<dbReference type="GO" id="GO:0005886">
    <property type="term" value="C:plasma membrane"/>
    <property type="evidence" value="ECO:0007669"/>
    <property type="project" value="TreeGrafter"/>
</dbReference>
<keyword evidence="7" id="KW-1133">Transmembrane helix</keyword>
<evidence type="ECO:0000256" key="7">
    <source>
        <dbReference type="SAM" id="Phobius"/>
    </source>
</evidence>
<dbReference type="GO" id="GO:0016740">
    <property type="term" value="F:transferase activity"/>
    <property type="evidence" value="ECO:0007669"/>
    <property type="project" value="UniProtKB-KW"/>
</dbReference>
<dbReference type="GO" id="GO:0061809">
    <property type="term" value="F:NAD+ nucleosidase activity, cyclic ADP-ribose generating"/>
    <property type="evidence" value="ECO:0007669"/>
    <property type="project" value="UniProtKB-EC"/>
</dbReference>
<dbReference type="PANTHER" id="PTHR10912:SF9">
    <property type="entry name" value="ADP-RIBOSYL CYCLASE_CYCLIC ADP-RIBOSE HYDROLASE"/>
    <property type="match status" value="1"/>
</dbReference>
<feature type="transmembrane region" description="Helical" evidence="7">
    <location>
        <begin position="12"/>
        <end position="34"/>
    </location>
</feature>
<keyword evidence="7" id="KW-0472">Membrane</keyword>
<evidence type="ECO:0000256" key="6">
    <source>
        <dbReference type="ARBA" id="ARBA00023157"/>
    </source>
</evidence>
<sequence>MTCRKFYVSRCRLFSIFGSILILVILVVIVSMSVQHGDNTPTTTKGTTTNLKTIVIERCRDYIRTVPQMSSNNCDAIWEAFQNSFLGKDPCNVKVEDYDLFITTVQQDIPCNKSLFWSKTSQIAHDFAKATKCLMTLEDTLLGYMMDGLKWCGQQHSKELNYTSCPGWIECEFNPVRSFWRRASAHFAELACGNVLVMLNGSIDTPFNKQSIFGSVEIKRFDSEKINYISIRVIDSLQDRVSCNSMSLEDLGKILKNASLNFDCKDIDKSEVERCINDPIPYSCDCVNWK</sequence>
<dbReference type="Proteomes" id="UP001230051">
    <property type="component" value="Unassembled WGS sequence"/>
</dbReference>
<dbReference type="AlphaFoldDB" id="A0AAD8GJG2"/>
<dbReference type="GO" id="GO:0016849">
    <property type="term" value="F:phosphorus-oxygen lyase activity"/>
    <property type="evidence" value="ECO:0007669"/>
    <property type="project" value="TreeGrafter"/>
</dbReference>
<comment type="similarity">
    <text evidence="1">Belongs to the ADP-ribosyl cyclase family.</text>
</comment>
<keyword evidence="6" id="KW-1015">Disulfide bond</keyword>
<keyword evidence="4 8" id="KW-0378">Hydrolase</keyword>
<name>A0AAD8GJG2_ACIOX</name>
<dbReference type="PANTHER" id="PTHR10912">
    <property type="entry name" value="ADP-RIBOSYL CYCLASE"/>
    <property type="match status" value="1"/>
</dbReference>
<keyword evidence="3" id="KW-0808">Transferase</keyword>
<keyword evidence="9" id="KW-1185">Reference proteome</keyword>
<evidence type="ECO:0000313" key="8">
    <source>
        <dbReference type="EMBL" id="KAK1175280.1"/>
    </source>
</evidence>
<proteinExistence type="inferred from homology"/>
<dbReference type="Gene3D" id="3.40.50.720">
    <property type="entry name" value="NAD(P)-binding Rossmann-like Domain"/>
    <property type="match status" value="1"/>
</dbReference>
<accession>A0AAD8GJG2</accession>
<gene>
    <name evidence="8" type="primary">CD38</name>
    <name evidence="8" type="ORF">AOXY_G2963</name>
</gene>
<evidence type="ECO:0000256" key="3">
    <source>
        <dbReference type="ARBA" id="ARBA00022679"/>
    </source>
</evidence>
<dbReference type="Gene3D" id="1.20.82.10">
    <property type="entry name" value="ADP Ribosyl Cyclase, Chain A, domain 1"/>
    <property type="match status" value="1"/>
</dbReference>
<evidence type="ECO:0000313" key="9">
    <source>
        <dbReference type="Proteomes" id="UP001230051"/>
    </source>
</evidence>
<dbReference type="EMBL" id="JAGXEW010000002">
    <property type="protein sequence ID" value="KAK1175280.1"/>
    <property type="molecule type" value="Genomic_DNA"/>
</dbReference>
<protein>
    <recommendedName>
        <fullName evidence="2">ADP-ribosyl cyclase/cyclic ADP-ribose hydrolase</fullName>
        <ecNumber evidence="2">3.2.2.6</ecNumber>
    </recommendedName>
</protein>
<dbReference type="EC" id="3.2.2.6" evidence="2"/>
<reference evidence="8" key="1">
    <citation type="submission" date="2022-02" db="EMBL/GenBank/DDBJ databases">
        <title>Atlantic sturgeon de novo genome assembly.</title>
        <authorList>
            <person name="Stock M."/>
            <person name="Klopp C."/>
            <person name="Guiguen Y."/>
            <person name="Cabau C."/>
            <person name="Parinello H."/>
            <person name="Santidrian Yebra-Pimentel E."/>
            <person name="Kuhl H."/>
            <person name="Dirks R.P."/>
            <person name="Guessner J."/>
            <person name="Wuertz S."/>
            <person name="Du K."/>
            <person name="Schartl M."/>
        </authorList>
    </citation>
    <scope>NUCLEOTIDE SEQUENCE</scope>
    <source>
        <strain evidence="8">STURGEONOMICS-FGT-2020</strain>
        <tissue evidence="8">Whole blood</tissue>
    </source>
</reference>
<dbReference type="InterPro" id="IPR003193">
    <property type="entry name" value="ADP-ribosyl_cyclase"/>
</dbReference>
<dbReference type="SUPFAM" id="SSF52309">
    <property type="entry name" value="N-(deoxy)ribosyltransferase-like"/>
    <property type="match status" value="1"/>
</dbReference>
<dbReference type="Pfam" id="PF02267">
    <property type="entry name" value="Rib_hydrolayse"/>
    <property type="match status" value="1"/>
</dbReference>
<evidence type="ECO:0000256" key="4">
    <source>
        <dbReference type="ARBA" id="ARBA00022801"/>
    </source>
</evidence>
<keyword evidence="7" id="KW-0812">Transmembrane</keyword>
<comment type="caution">
    <text evidence="8">The sequence shown here is derived from an EMBL/GenBank/DDBJ whole genome shotgun (WGS) entry which is preliminary data.</text>
</comment>
<evidence type="ECO:0000256" key="5">
    <source>
        <dbReference type="ARBA" id="ARBA00023027"/>
    </source>
</evidence>
<dbReference type="GO" id="GO:0030890">
    <property type="term" value="P:positive regulation of B cell proliferation"/>
    <property type="evidence" value="ECO:0007669"/>
    <property type="project" value="TreeGrafter"/>
</dbReference>
<evidence type="ECO:0000256" key="2">
    <source>
        <dbReference type="ARBA" id="ARBA00011982"/>
    </source>
</evidence>
<organism evidence="8 9">
    <name type="scientific">Acipenser oxyrinchus oxyrinchus</name>
    <dbReference type="NCBI Taxonomy" id="40147"/>
    <lineage>
        <taxon>Eukaryota</taxon>
        <taxon>Metazoa</taxon>
        <taxon>Chordata</taxon>
        <taxon>Craniata</taxon>
        <taxon>Vertebrata</taxon>
        <taxon>Euteleostomi</taxon>
        <taxon>Actinopterygii</taxon>
        <taxon>Chondrostei</taxon>
        <taxon>Acipenseriformes</taxon>
        <taxon>Acipenseridae</taxon>
        <taxon>Acipenser</taxon>
    </lineage>
</organism>
<dbReference type="CDD" id="cd04759">
    <property type="entry name" value="Rib_hydrolase"/>
    <property type="match status" value="1"/>
</dbReference>